<gene>
    <name evidence="1" type="ORF">IWZ03DRAFT_24786</name>
</gene>
<sequence length="260" mass="29271">MKCSSYSRSPSSRSLATNMAWCLNQGVERGTWDPKNCENCKTFLSKKTVAWCPLDPTQMWCIPDTPAANLPRSSLRRNSRIQTIVATMTSATKSSQQMSARERTSGKISKAKTLAFSAQDAIREPLPLIEDETKPASTCVIGVTEMTYHQGNLARTRQYQSASTAISAMHEFKQQQFAFPNSLVPFFSTSGFSAADWHHVPSTGEAMIYSGVRFFSASILGGCAWYRKRVQRRRPKMKRMLQLREKTRLLSVKRLERPGI</sequence>
<keyword evidence="2" id="KW-1185">Reference proteome</keyword>
<name>A0ABR1L021_9PEZI</name>
<dbReference type="Proteomes" id="UP001363622">
    <property type="component" value="Unassembled WGS sequence"/>
</dbReference>
<evidence type="ECO:0000313" key="1">
    <source>
        <dbReference type="EMBL" id="KAK7524436.1"/>
    </source>
</evidence>
<accession>A0ABR1L021</accession>
<reference evidence="1 2" key="1">
    <citation type="submission" date="2024-04" db="EMBL/GenBank/DDBJ databases">
        <title>Phyllosticta paracitricarpa is synonymous to the EU quarantine fungus P. citricarpa based on phylogenomic analyses.</title>
        <authorList>
            <consortium name="Lawrence Berkeley National Laboratory"/>
            <person name="Van Ingen-Buijs V.A."/>
            <person name="Van Westerhoven A.C."/>
            <person name="Haridas S."/>
            <person name="Skiadas P."/>
            <person name="Martin F."/>
            <person name="Groenewald J.Z."/>
            <person name="Crous P.W."/>
            <person name="Seidl M.F."/>
        </authorList>
    </citation>
    <scope>NUCLEOTIDE SEQUENCE [LARGE SCALE GENOMIC DNA]</scope>
    <source>
        <strain evidence="1 2">CBS 123371</strain>
    </source>
</reference>
<protein>
    <submittedName>
        <fullName evidence="1">Uncharacterized protein</fullName>
    </submittedName>
</protein>
<evidence type="ECO:0000313" key="2">
    <source>
        <dbReference type="Proteomes" id="UP001363622"/>
    </source>
</evidence>
<proteinExistence type="predicted"/>
<comment type="caution">
    <text evidence="1">The sequence shown here is derived from an EMBL/GenBank/DDBJ whole genome shotgun (WGS) entry which is preliminary data.</text>
</comment>
<dbReference type="EMBL" id="JBBPHU010000001">
    <property type="protein sequence ID" value="KAK7524436.1"/>
    <property type="molecule type" value="Genomic_DNA"/>
</dbReference>
<organism evidence="1 2">
    <name type="scientific">Phyllosticta citriasiana</name>
    <dbReference type="NCBI Taxonomy" id="595635"/>
    <lineage>
        <taxon>Eukaryota</taxon>
        <taxon>Fungi</taxon>
        <taxon>Dikarya</taxon>
        <taxon>Ascomycota</taxon>
        <taxon>Pezizomycotina</taxon>
        <taxon>Dothideomycetes</taxon>
        <taxon>Dothideomycetes incertae sedis</taxon>
        <taxon>Botryosphaeriales</taxon>
        <taxon>Phyllostictaceae</taxon>
        <taxon>Phyllosticta</taxon>
    </lineage>
</organism>